<dbReference type="AlphaFoldDB" id="A0A9P6PTN8"/>
<feature type="region of interest" description="Disordered" evidence="1">
    <location>
        <begin position="67"/>
        <end position="126"/>
    </location>
</feature>
<sequence>MSTLRRGSASQSNKEIRAGPKSQTNYAEALLWFRKSADQRNADAQCGLEPGPITGRFIADLAVEGLSKRQQGKTEVKTASKSPQLPETKEHVNSLRPRSFDPRTYDEDGYVLPGSIETDGPSPPLRELQSVRYRRYKSKLHPDFRTSTIGGTDGYLAKVRNDVKTEQDLIDRWVFDETKWTKSQTSG</sequence>
<feature type="compositionally biased region" description="Basic and acidic residues" evidence="1">
    <location>
        <begin position="87"/>
        <end position="106"/>
    </location>
</feature>
<dbReference type="Proteomes" id="UP000807716">
    <property type="component" value="Unassembled WGS sequence"/>
</dbReference>
<keyword evidence="3" id="KW-1185">Reference proteome</keyword>
<reference evidence="2" key="1">
    <citation type="journal article" date="2020" name="Fungal Divers.">
        <title>Resolving the Mortierellaceae phylogeny through synthesis of multi-gene phylogenetics and phylogenomics.</title>
        <authorList>
            <person name="Vandepol N."/>
            <person name="Liber J."/>
            <person name="Desiro A."/>
            <person name="Na H."/>
            <person name="Kennedy M."/>
            <person name="Barry K."/>
            <person name="Grigoriev I.V."/>
            <person name="Miller A.N."/>
            <person name="O'Donnell K."/>
            <person name="Stajich J.E."/>
            <person name="Bonito G."/>
        </authorList>
    </citation>
    <scope>NUCLEOTIDE SEQUENCE</scope>
    <source>
        <strain evidence="2">BC1065</strain>
    </source>
</reference>
<evidence type="ECO:0000256" key="1">
    <source>
        <dbReference type="SAM" id="MobiDB-lite"/>
    </source>
</evidence>
<proteinExistence type="predicted"/>
<dbReference type="OrthoDB" id="2441991at2759"/>
<comment type="caution">
    <text evidence="2">The sequence shown here is derived from an EMBL/GenBank/DDBJ whole genome shotgun (WGS) entry which is preliminary data.</text>
</comment>
<dbReference type="EMBL" id="JAAAJB010000720">
    <property type="protein sequence ID" value="KAG0251778.1"/>
    <property type="molecule type" value="Genomic_DNA"/>
</dbReference>
<feature type="region of interest" description="Disordered" evidence="1">
    <location>
        <begin position="1"/>
        <end position="22"/>
    </location>
</feature>
<gene>
    <name evidence="2" type="ORF">DFQ27_008560</name>
</gene>
<evidence type="ECO:0000313" key="3">
    <source>
        <dbReference type="Proteomes" id="UP000807716"/>
    </source>
</evidence>
<organism evidence="2 3">
    <name type="scientific">Actinomortierella ambigua</name>
    <dbReference type="NCBI Taxonomy" id="1343610"/>
    <lineage>
        <taxon>Eukaryota</taxon>
        <taxon>Fungi</taxon>
        <taxon>Fungi incertae sedis</taxon>
        <taxon>Mucoromycota</taxon>
        <taxon>Mortierellomycotina</taxon>
        <taxon>Mortierellomycetes</taxon>
        <taxon>Mortierellales</taxon>
        <taxon>Mortierellaceae</taxon>
        <taxon>Actinomortierella</taxon>
    </lineage>
</organism>
<evidence type="ECO:0000313" key="2">
    <source>
        <dbReference type="EMBL" id="KAG0251778.1"/>
    </source>
</evidence>
<accession>A0A9P6PTN8</accession>
<protein>
    <submittedName>
        <fullName evidence="2">Uncharacterized protein</fullName>
    </submittedName>
</protein>
<name>A0A9P6PTN8_9FUNG</name>
<feature type="compositionally biased region" description="Polar residues" evidence="1">
    <location>
        <begin position="1"/>
        <end position="13"/>
    </location>
</feature>